<sequence length="79" mass="9813">GRILSKRIKRQHEKAKKYIYDEDGIIIEKIYTKKRKINKFNYQYEELKNIEQKELDLELYNSSELKLLNQFEQYKKLEL</sequence>
<evidence type="ECO:0000313" key="1">
    <source>
        <dbReference type="EMBL" id="CAG8704891.1"/>
    </source>
</evidence>
<feature type="non-terminal residue" evidence="1">
    <location>
        <position position="1"/>
    </location>
</feature>
<dbReference type="EMBL" id="CAJVQC010019974">
    <property type="protein sequence ID" value="CAG8704891.1"/>
    <property type="molecule type" value="Genomic_DNA"/>
</dbReference>
<protein>
    <submittedName>
        <fullName evidence="1">6469_t:CDS:1</fullName>
    </submittedName>
</protein>
<reference evidence="1" key="1">
    <citation type="submission" date="2021-06" db="EMBL/GenBank/DDBJ databases">
        <authorList>
            <person name="Kallberg Y."/>
            <person name="Tangrot J."/>
            <person name="Rosling A."/>
        </authorList>
    </citation>
    <scope>NUCLEOTIDE SEQUENCE</scope>
    <source>
        <strain evidence="1">MA461A</strain>
    </source>
</reference>
<keyword evidence="2" id="KW-1185">Reference proteome</keyword>
<dbReference type="Proteomes" id="UP000789920">
    <property type="component" value="Unassembled WGS sequence"/>
</dbReference>
<proteinExistence type="predicted"/>
<accession>A0ACA9PD59</accession>
<name>A0ACA9PD59_9GLOM</name>
<organism evidence="1 2">
    <name type="scientific">Racocetra persica</name>
    <dbReference type="NCBI Taxonomy" id="160502"/>
    <lineage>
        <taxon>Eukaryota</taxon>
        <taxon>Fungi</taxon>
        <taxon>Fungi incertae sedis</taxon>
        <taxon>Mucoromycota</taxon>
        <taxon>Glomeromycotina</taxon>
        <taxon>Glomeromycetes</taxon>
        <taxon>Diversisporales</taxon>
        <taxon>Gigasporaceae</taxon>
        <taxon>Racocetra</taxon>
    </lineage>
</organism>
<gene>
    <name evidence="1" type="ORF">RPERSI_LOCUS10193</name>
</gene>
<comment type="caution">
    <text evidence="1">The sequence shown here is derived from an EMBL/GenBank/DDBJ whole genome shotgun (WGS) entry which is preliminary data.</text>
</comment>
<evidence type="ECO:0000313" key="2">
    <source>
        <dbReference type="Proteomes" id="UP000789920"/>
    </source>
</evidence>